<protein>
    <submittedName>
        <fullName evidence="2">Uncharacterized protein</fullName>
    </submittedName>
</protein>
<evidence type="ECO:0000313" key="3">
    <source>
        <dbReference type="Proteomes" id="UP000217895"/>
    </source>
</evidence>
<gene>
    <name evidence="2" type="ORF">NIES2135_38290</name>
</gene>
<feature type="signal peptide" evidence="1">
    <location>
        <begin position="1"/>
        <end position="22"/>
    </location>
</feature>
<evidence type="ECO:0000256" key="1">
    <source>
        <dbReference type="SAM" id="SignalP"/>
    </source>
</evidence>
<name>A0A1Z4JK54_LEPBY</name>
<accession>A0A1Z4JK54</accession>
<evidence type="ECO:0000313" key="2">
    <source>
        <dbReference type="EMBL" id="BAY56967.1"/>
    </source>
</evidence>
<proteinExistence type="predicted"/>
<dbReference type="EMBL" id="AP018203">
    <property type="protein sequence ID" value="BAY56967.1"/>
    <property type="molecule type" value="Genomic_DNA"/>
</dbReference>
<feature type="chain" id="PRO_5011112499" evidence="1">
    <location>
        <begin position="23"/>
        <end position="301"/>
    </location>
</feature>
<dbReference type="Proteomes" id="UP000217895">
    <property type="component" value="Chromosome"/>
</dbReference>
<keyword evidence="1" id="KW-0732">Signal</keyword>
<reference evidence="2 3" key="1">
    <citation type="submission" date="2017-06" db="EMBL/GenBank/DDBJ databases">
        <title>Genome sequencing of cyanobaciteial culture collection at National Institute for Environmental Studies (NIES).</title>
        <authorList>
            <person name="Hirose Y."/>
            <person name="Shimura Y."/>
            <person name="Fujisawa T."/>
            <person name="Nakamura Y."/>
            <person name="Kawachi M."/>
        </authorList>
    </citation>
    <scope>NUCLEOTIDE SEQUENCE [LARGE SCALE GENOMIC DNA]</scope>
    <source>
        <strain evidence="2 3">NIES-2135</strain>
    </source>
</reference>
<dbReference type="AlphaFoldDB" id="A0A1Z4JK54"/>
<organism evidence="2 3">
    <name type="scientific">Leptolyngbya boryana NIES-2135</name>
    <dbReference type="NCBI Taxonomy" id="1973484"/>
    <lineage>
        <taxon>Bacteria</taxon>
        <taxon>Bacillati</taxon>
        <taxon>Cyanobacteriota</taxon>
        <taxon>Cyanophyceae</taxon>
        <taxon>Leptolyngbyales</taxon>
        <taxon>Leptolyngbyaceae</taxon>
        <taxon>Leptolyngbya group</taxon>
        <taxon>Leptolyngbya</taxon>
    </lineage>
</organism>
<keyword evidence="3" id="KW-1185">Reference proteome</keyword>
<sequence>MRYILAVLTILATLGTISPSFAQPDPVSSPLDRAPIDDIQPLDPEDTQSELGEIEIIDRPAQTRRQPDVQLLVRSSVFSSSNITALEALKQSDTVFTNTAHLLITPKLGENTRLIASAGGGIVRFASEGDSNYNIEQYNIAVQQRLAPGTFGQLGWVQDSLRRPGSGDLLTRDNAVQLIVGRQDQLGKQARLDSFYEFRSSFTNPSEDSRITNTIGTRLRYDISPQVQGALDYRLSFKNFTQGVSRSDTEHQISAIVIYNINPDVFLAGSASYLFGRSSNAAIDINNLSFGLSLGFNLPLF</sequence>